<keyword evidence="1" id="KW-0808">Transferase</keyword>
<comment type="caution">
    <text evidence="4">The sequence shown here is derived from an EMBL/GenBank/DDBJ whole genome shotgun (WGS) entry which is preliminary data.</text>
</comment>
<dbReference type="InterPro" id="IPR036890">
    <property type="entry name" value="HATPase_C_sf"/>
</dbReference>
<dbReference type="Pfam" id="PF13581">
    <property type="entry name" value="HATPase_c_2"/>
    <property type="match status" value="1"/>
</dbReference>
<evidence type="ECO:0000313" key="4">
    <source>
        <dbReference type="EMBL" id="MFD1829756.1"/>
    </source>
</evidence>
<dbReference type="Proteomes" id="UP001597365">
    <property type="component" value="Unassembled WGS sequence"/>
</dbReference>
<accession>A0ABW4PKK8</accession>
<sequence length="155" mass="16898">MAHFSEVRPLERTEGSAERNLRDAFHLPAIGASVAEARRRVLARLTEWDIGALVRDNAQLVVSELFTNAVRHTESDKVDCELRVTGLRLRLEVTDQGGGTRPRRQGAGGGTDSEGESGRGLLLVSALAEEWGVRPRESGAGHMVWAELEFGRSAP</sequence>
<evidence type="ECO:0000256" key="1">
    <source>
        <dbReference type="ARBA" id="ARBA00022527"/>
    </source>
</evidence>
<feature type="domain" description="Histidine kinase/HSP90-like ATPase" evidence="3">
    <location>
        <begin position="31"/>
        <end position="145"/>
    </location>
</feature>
<keyword evidence="1" id="KW-0723">Serine/threonine-protein kinase</keyword>
<proteinExistence type="predicted"/>
<name>A0ABW4PKK8_9ACTN</name>
<keyword evidence="1" id="KW-0418">Kinase</keyword>
<keyword evidence="4" id="KW-0067">ATP-binding</keyword>
<gene>
    <name evidence="4" type="ORF">ACFSJS_08760</name>
</gene>
<evidence type="ECO:0000256" key="2">
    <source>
        <dbReference type="SAM" id="MobiDB-lite"/>
    </source>
</evidence>
<protein>
    <submittedName>
        <fullName evidence="4">ATP-binding protein</fullName>
    </submittedName>
</protein>
<dbReference type="Gene3D" id="3.30.565.10">
    <property type="entry name" value="Histidine kinase-like ATPase, C-terminal domain"/>
    <property type="match status" value="1"/>
</dbReference>
<dbReference type="GO" id="GO:0005524">
    <property type="term" value="F:ATP binding"/>
    <property type="evidence" value="ECO:0007669"/>
    <property type="project" value="UniProtKB-KW"/>
</dbReference>
<dbReference type="EMBL" id="JBHUFU010000004">
    <property type="protein sequence ID" value="MFD1829756.1"/>
    <property type="molecule type" value="Genomic_DNA"/>
</dbReference>
<keyword evidence="5" id="KW-1185">Reference proteome</keyword>
<organism evidence="4 5">
    <name type="scientific">Streptomyces desertarenae</name>
    <dbReference type="NCBI Taxonomy" id="2666184"/>
    <lineage>
        <taxon>Bacteria</taxon>
        <taxon>Bacillati</taxon>
        <taxon>Actinomycetota</taxon>
        <taxon>Actinomycetes</taxon>
        <taxon>Kitasatosporales</taxon>
        <taxon>Streptomycetaceae</taxon>
        <taxon>Streptomyces</taxon>
    </lineage>
</organism>
<dbReference type="PANTHER" id="PTHR35526">
    <property type="entry name" value="ANTI-SIGMA-F FACTOR RSBW-RELATED"/>
    <property type="match status" value="1"/>
</dbReference>
<dbReference type="InterPro" id="IPR003594">
    <property type="entry name" value="HATPase_dom"/>
</dbReference>
<keyword evidence="4" id="KW-0547">Nucleotide-binding</keyword>
<feature type="region of interest" description="Disordered" evidence="2">
    <location>
        <begin position="93"/>
        <end position="118"/>
    </location>
</feature>
<reference evidence="5" key="1">
    <citation type="journal article" date="2019" name="Int. J. Syst. Evol. Microbiol.">
        <title>The Global Catalogue of Microorganisms (GCM) 10K type strain sequencing project: providing services to taxonomists for standard genome sequencing and annotation.</title>
        <authorList>
            <consortium name="The Broad Institute Genomics Platform"/>
            <consortium name="The Broad Institute Genome Sequencing Center for Infectious Disease"/>
            <person name="Wu L."/>
            <person name="Ma J."/>
        </authorList>
    </citation>
    <scope>NUCLEOTIDE SEQUENCE [LARGE SCALE GENOMIC DNA]</scope>
    <source>
        <strain evidence="5">CGMCC 4.7455</strain>
    </source>
</reference>
<evidence type="ECO:0000313" key="5">
    <source>
        <dbReference type="Proteomes" id="UP001597365"/>
    </source>
</evidence>
<evidence type="ECO:0000259" key="3">
    <source>
        <dbReference type="Pfam" id="PF13581"/>
    </source>
</evidence>
<feature type="compositionally biased region" description="Gly residues" evidence="2">
    <location>
        <begin position="96"/>
        <end position="112"/>
    </location>
</feature>
<dbReference type="RefSeq" id="WP_380898620.1">
    <property type="nucleotide sequence ID" value="NZ_JBHUFU010000004.1"/>
</dbReference>
<dbReference type="CDD" id="cd16936">
    <property type="entry name" value="HATPase_RsbW-like"/>
    <property type="match status" value="1"/>
</dbReference>
<dbReference type="InterPro" id="IPR050267">
    <property type="entry name" value="Anti-sigma-factor_SerPK"/>
</dbReference>
<dbReference type="SUPFAM" id="SSF55874">
    <property type="entry name" value="ATPase domain of HSP90 chaperone/DNA topoisomerase II/histidine kinase"/>
    <property type="match status" value="1"/>
</dbReference>
<dbReference type="PANTHER" id="PTHR35526:SF3">
    <property type="entry name" value="ANTI-SIGMA-F FACTOR RSBW"/>
    <property type="match status" value="1"/>
</dbReference>